<keyword evidence="8" id="KW-1185">Reference proteome</keyword>
<dbReference type="CDD" id="cd11386">
    <property type="entry name" value="MCP_signal"/>
    <property type="match status" value="1"/>
</dbReference>
<dbReference type="InterPro" id="IPR004090">
    <property type="entry name" value="Chemotax_Me-accpt_rcpt"/>
</dbReference>
<organism evidence="7 8">
    <name type="scientific">Kushneria phosphatilytica</name>
    <dbReference type="NCBI Taxonomy" id="657387"/>
    <lineage>
        <taxon>Bacteria</taxon>
        <taxon>Pseudomonadati</taxon>
        <taxon>Pseudomonadota</taxon>
        <taxon>Gammaproteobacteria</taxon>
        <taxon>Oceanospirillales</taxon>
        <taxon>Halomonadaceae</taxon>
        <taxon>Kushneria</taxon>
    </lineage>
</organism>
<comment type="similarity">
    <text evidence="4">Belongs to the methyl-accepting chemotaxis (MCP) protein family.</text>
</comment>
<dbReference type="Pfam" id="PF12729">
    <property type="entry name" value="4HB_MCP_1"/>
    <property type="match status" value="1"/>
</dbReference>
<evidence type="ECO:0000313" key="7">
    <source>
        <dbReference type="EMBL" id="QEL10303.1"/>
    </source>
</evidence>
<feature type="compositionally biased region" description="Low complexity" evidence="5">
    <location>
        <begin position="560"/>
        <end position="583"/>
    </location>
</feature>
<proteinExistence type="inferred from homology"/>
<evidence type="ECO:0000256" key="4">
    <source>
        <dbReference type="ARBA" id="ARBA00029447"/>
    </source>
</evidence>
<dbReference type="CDD" id="cd06225">
    <property type="entry name" value="HAMP"/>
    <property type="match status" value="1"/>
</dbReference>
<dbReference type="PANTHER" id="PTHR43531">
    <property type="entry name" value="PROTEIN ICFG"/>
    <property type="match status" value="1"/>
</dbReference>
<dbReference type="KEGG" id="kuy:FY550_03535"/>
<gene>
    <name evidence="7" type="ORF">FY550_03535</name>
</gene>
<dbReference type="AlphaFoldDB" id="A0A1S1NVK9"/>
<dbReference type="SUPFAM" id="SSF58104">
    <property type="entry name" value="Methyl-accepting chemotaxis protein (MCP) signaling domain"/>
    <property type="match status" value="1"/>
</dbReference>
<feature type="transmembrane region" description="Helical" evidence="6">
    <location>
        <begin position="194"/>
        <end position="214"/>
    </location>
</feature>
<dbReference type="PROSITE" id="PS50111">
    <property type="entry name" value="CHEMOTAXIS_TRANSDUC_2"/>
    <property type="match status" value="1"/>
</dbReference>
<keyword evidence="6" id="KW-1133">Transmembrane helix</keyword>
<dbReference type="Pfam" id="PF00015">
    <property type="entry name" value="MCPsignal"/>
    <property type="match status" value="1"/>
</dbReference>
<dbReference type="OrthoDB" id="2489132at2"/>
<evidence type="ECO:0000256" key="1">
    <source>
        <dbReference type="ARBA" id="ARBA00004370"/>
    </source>
</evidence>
<dbReference type="GO" id="GO:0007165">
    <property type="term" value="P:signal transduction"/>
    <property type="evidence" value="ECO:0007669"/>
    <property type="project" value="UniProtKB-KW"/>
</dbReference>
<dbReference type="GO" id="GO:0006935">
    <property type="term" value="P:chemotaxis"/>
    <property type="evidence" value="ECO:0007669"/>
    <property type="project" value="InterPro"/>
</dbReference>
<keyword evidence="2" id="KW-0488">Methylation</keyword>
<dbReference type="SMART" id="SM00283">
    <property type="entry name" value="MA"/>
    <property type="match status" value="1"/>
</dbReference>
<dbReference type="STRING" id="657387.BH688_16610"/>
<dbReference type="GO" id="GO:0004888">
    <property type="term" value="F:transmembrane signaling receptor activity"/>
    <property type="evidence" value="ECO:0007669"/>
    <property type="project" value="InterPro"/>
</dbReference>
<comment type="subcellular location">
    <subcellularLocation>
        <location evidence="1">Membrane</location>
    </subcellularLocation>
</comment>
<dbReference type="InterPro" id="IPR024478">
    <property type="entry name" value="HlyB_4HB_MCP"/>
</dbReference>
<feature type="compositionally biased region" description="Basic and acidic residues" evidence="5">
    <location>
        <begin position="544"/>
        <end position="557"/>
    </location>
</feature>
<dbReference type="GO" id="GO:0005886">
    <property type="term" value="C:plasma membrane"/>
    <property type="evidence" value="ECO:0007669"/>
    <property type="project" value="TreeGrafter"/>
</dbReference>
<evidence type="ECO:0000256" key="2">
    <source>
        <dbReference type="ARBA" id="ARBA00022481"/>
    </source>
</evidence>
<feature type="transmembrane region" description="Helical" evidence="6">
    <location>
        <begin position="12"/>
        <end position="31"/>
    </location>
</feature>
<feature type="region of interest" description="Disordered" evidence="5">
    <location>
        <begin position="524"/>
        <end position="592"/>
    </location>
</feature>
<dbReference type="SMART" id="SM00304">
    <property type="entry name" value="HAMP"/>
    <property type="match status" value="1"/>
</dbReference>
<evidence type="ECO:0000256" key="3">
    <source>
        <dbReference type="ARBA" id="ARBA00023224"/>
    </source>
</evidence>
<dbReference type="Gene3D" id="1.10.287.950">
    <property type="entry name" value="Methyl-accepting chemotaxis protein"/>
    <property type="match status" value="1"/>
</dbReference>
<dbReference type="PANTHER" id="PTHR43531:SF14">
    <property type="entry name" value="METHYL-ACCEPTING CHEMOTAXIS PROTEIN I-RELATED"/>
    <property type="match status" value="1"/>
</dbReference>
<evidence type="ECO:0000313" key="8">
    <source>
        <dbReference type="Proteomes" id="UP000322553"/>
    </source>
</evidence>
<dbReference type="EMBL" id="CP043420">
    <property type="protein sequence ID" value="QEL10303.1"/>
    <property type="molecule type" value="Genomic_DNA"/>
</dbReference>
<dbReference type="PRINTS" id="PR00260">
    <property type="entry name" value="CHEMTRNSDUCR"/>
</dbReference>
<dbReference type="InterPro" id="IPR051310">
    <property type="entry name" value="MCP_chemotaxis"/>
</dbReference>
<dbReference type="Proteomes" id="UP000322553">
    <property type="component" value="Chromosome"/>
</dbReference>
<dbReference type="InterPro" id="IPR004089">
    <property type="entry name" value="MCPsignal_dom"/>
</dbReference>
<keyword evidence="3" id="KW-0807">Transducer</keyword>
<evidence type="ECO:0000256" key="6">
    <source>
        <dbReference type="SAM" id="Phobius"/>
    </source>
</evidence>
<dbReference type="PROSITE" id="PS50885">
    <property type="entry name" value="HAMP"/>
    <property type="match status" value="1"/>
</dbReference>
<dbReference type="RefSeq" id="WP_070981792.1">
    <property type="nucleotide sequence ID" value="NZ_CP043420.1"/>
</dbReference>
<keyword evidence="6" id="KW-0472">Membrane</keyword>
<dbReference type="Pfam" id="PF00672">
    <property type="entry name" value="HAMP"/>
    <property type="match status" value="1"/>
</dbReference>
<keyword evidence="6" id="KW-0812">Transmembrane</keyword>
<dbReference type="InterPro" id="IPR003660">
    <property type="entry name" value="HAMP_dom"/>
</dbReference>
<sequence length="592" mass="63088">MPGLAGSVKYRLVAGLGACILLLVISGVIGIGSTRQANQNLVSVYTNNVLAVQALAKINETLLKLRGNGLSVLVRRDAAAGETFRSNLLESKGAIEQHWAEYLKTVKPGSEEAAQAKEVEQTMSQMWQAYERYATAMAQGDFDLALRLATVDTAARTLMVSTTDQLAKQLNMNIGFTHEAYEHGVAEYERMRDLFMAAIVIVSLLIAVFAVRLVRSIVRPLNQARALVHNITEGQLDNRVEIASSDEFGEMLKGLQRMDGRLADVVGGFRSGAEAVSSASQQLARGNNDLSSRTQEQAASLEQTAASMEEMTSTVRHNADNAGEADRLAGEMGQRAREGGEVVVEAVAAMEAINASSRQIVSIVSMIDDIAFQTNLLALNAAVEAARAGEQGRGFAVVAGEVRSLAGRASESAKEIRALVDDSVSKIENGSELVNRSGQTLSEIVTGVDRVSGLISEIAAASREQTSGIEQVGTAVVQMDQLTQQNAELVEEAAGASRELHERAESLLAQVAFFQLNERDVAHAAATGTSSTSRGSSRAQAPRVEPRRLEPSGDAHKPVAMASDARAASAPRMAGSSSTLLSESSEEEWDTF</sequence>
<evidence type="ECO:0000256" key="5">
    <source>
        <dbReference type="SAM" id="MobiDB-lite"/>
    </source>
</evidence>
<reference evidence="7 8" key="1">
    <citation type="submission" date="2019-08" db="EMBL/GenBank/DDBJ databases">
        <title>Complete genome sequence of Kushneria sp. YCWA18, a halophilic phosphate-solubilizing bacterium isolated from Daqiao saltern in China.</title>
        <authorList>
            <person name="Du G.-X."/>
            <person name="Qu L.-Y."/>
        </authorList>
    </citation>
    <scope>NUCLEOTIDE SEQUENCE [LARGE SCALE GENOMIC DNA]</scope>
    <source>
        <strain evidence="7 8">YCWA18</strain>
    </source>
</reference>
<accession>A0A1S1NVK9</accession>
<dbReference type="FunFam" id="1.10.287.950:FF:000001">
    <property type="entry name" value="Methyl-accepting chemotaxis sensory transducer"/>
    <property type="match status" value="1"/>
</dbReference>
<name>A0A1S1NVK9_9GAMM</name>
<protein>
    <submittedName>
        <fullName evidence="7">HAMP domain-containing protein</fullName>
    </submittedName>
</protein>
<feature type="compositionally biased region" description="Low complexity" evidence="5">
    <location>
        <begin position="524"/>
        <end position="539"/>
    </location>
</feature>